<reference evidence="18 19" key="1">
    <citation type="submission" date="2019-04" db="EMBL/GenBank/DDBJ databases">
        <title>Geobacter ruber sp. nov., ferric-reducing bacteria isolated from paddy soil.</title>
        <authorList>
            <person name="Xu Z."/>
            <person name="Masuda Y."/>
            <person name="Itoh H."/>
            <person name="Senoo K."/>
        </authorList>
    </citation>
    <scope>NUCLEOTIDE SEQUENCE [LARGE SCALE GENOMIC DNA]</scope>
    <source>
        <strain evidence="18 19">Red88</strain>
    </source>
</reference>
<dbReference type="Gene3D" id="3.30.160.20">
    <property type="match status" value="1"/>
</dbReference>
<evidence type="ECO:0000256" key="15">
    <source>
        <dbReference type="HAMAP-Rule" id="MF_00104"/>
    </source>
</evidence>
<accession>A0A5A9XSJ5</accession>
<comment type="function">
    <text evidence="15">Digests double-stranded RNA. Involved in the processing of primary rRNA transcript to yield the immediate precursors to the large and small rRNAs (23S and 16S). Processes some mRNAs, and tRNAs when they are encoded in the rRNA operon. Processes pre-crRNA and tracrRNA of type II CRISPR loci if present in the organism.</text>
</comment>
<dbReference type="GO" id="GO:0004525">
    <property type="term" value="F:ribonuclease III activity"/>
    <property type="evidence" value="ECO:0007669"/>
    <property type="project" value="UniProtKB-UniRule"/>
</dbReference>
<keyword evidence="6 15" id="KW-0698">rRNA processing</keyword>
<dbReference type="CDD" id="cd00593">
    <property type="entry name" value="RIBOc"/>
    <property type="match status" value="1"/>
</dbReference>
<evidence type="ECO:0000256" key="4">
    <source>
        <dbReference type="ARBA" id="ARBA00011738"/>
    </source>
</evidence>
<dbReference type="GO" id="GO:0008033">
    <property type="term" value="P:tRNA processing"/>
    <property type="evidence" value="ECO:0007669"/>
    <property type="project" value="UniProtKB-KW"/>
</dbReference>
<sequence length="234" mass="25923">MTIDYTRLEERLAYLFKDRSLACRALTHPSWQHECNEAEGDDYQRLEFLGDAVLGMLLAEMLYSRFPGWHEGDLSRSRAHLAGQGTLADLARSLELGGFIRLGRGEEQTSGRSKDSILSDVLEALIAAVYRDGGLEAARTLVSRLFDNLLAAPDSREVGRDAKSELQELLSARSLPPPEYRLSAESGPPHDRLFHFQLLVGGNVMGEGEGRSKKTAQQAAAAQALERLLSNRER</sequence>
<comment type="catalytic activity">
    <reaction evidence="1 15">
        <text>Endonucleolytic cleavage to 5'-phosphomonoester.</text>
        <dbReference type="EC" id="3.1.26.3"/>
    </reaction>
</comment>
<dbReference type="PANTHER" id="PTHR11207">
    <property type="entry name" value="RIBONUCLEASE III"/>
    <property type="match status" value="1"/>
</dbReference>
<dbReference type="HAMAP" id="MF_00104">
    <property type="entry name" value="RNase_III"/>
    <property type="match status" value="1"/>
</dbReference>
<evidence type="ECO:0000256" key="14">
    <source>
        <dbReference type="ARBA" id="ARBA00022884"/>
    </source>
</evidence>
<dbReference type="InterPro" id="IPR000999">
    <property type="entry name" value="RNase_III_dom"/>
</dbReference>
<evidence type="ECO:0000256" key="8">
    <source>
        <dbReference type="ARBA" id="ARBA00022694"/>
    </source>
</evidence>
<dbReference type="GO" id="GO:0019843">
    <property type="term" value="F:rRNA binding"/>
    <property type="evidence" value="ECO:0007669"/>
    <property type="project" value="UniProtKB-KW"/>
</dbReference>
<feature type="active site" evidence="15">
    <location>
        <position position="51"/>
    </location>
</feature>
<dbReference type="SUPFAM" id="SSF54768">
    <property type="entry name" value="dsRNA-binding domain-like"/>
    <property type="match status" value="1"/>
</dbReference>
<keyword evidence="8 15" id="KW-0819">tRNA processing</keyword>
<dbReference type="PROSITE" id="PS50142">
    <property type="entry name" value="RNASE_3_2"/>
    <property type="match status" value="1"/>
</dbReference>
<keyword evidence="13 15" id="KW-0460">Magnesium</keyword>
<evidence type="ECO:0000259" key="16">
    <source>
        <dbReference type="PROSITE" id="PS50137"/>
    </source>
</evidence>
<dbReference type="PROSITE" id="PS00517">
    <property type="entry name" value="RNASE_3_1"/>
    <property type="match status" value="1"/>
</dbReference>
<feature type="binding site" evidence="15">
    <location>
        <position position="120"/>
    </location>
    <ligand>
        <name>Mg(2+)</name>
        <dbReference type="ChEBI" id="CHEBI:18420"/>
    </ligand>
</feature>
<dbReference type="Pfam" id="PF00035">
    <property type="entry name" value="dsrm"/>
    <property type="match status" value="1"/>
</dbReference>
<evidence type="ECO:0000256" key="6">
    <source>
        <dbReference type="ARBA" id="ARBA00022552"/>
    </source>
</evidence>
<comment type="caution">
    <text evidence="18">The sequence shown here is derived from an EMBL/GenBank/DDBJ whole genome shotgun (WGS) entry which is preliminary data.</text>
</comment>
<evidence type="ECO:0000256" key="13">
    <source>
        <dbReference type="ARBA" id="ARBA00022842"/>
    </source>
</evidence>
<evidence type="ECO:0000256" key="9">
    <source>
        <dbReference type="ARBA" id="ARBA00022722"/>
    </source>
</evidence>
<comment type="cofactor">
    <cofactor evidence="15">
        <name>Mg(2+)</name>
        <dbReference type="ChEBI" id="CHEBI:18420"/>
    </cofactor>
</comment>
<keyword evidence="11 15" id="KW-0255">Endonuclease</keyword>
<name>A0A5A9XSJ5_9BACT</name>
<keyword evidence="9 15" id="KW-0540">Nuclease</keyword>
<comment type="similarity">
    <text evidence="3">Belongs to the ribonuclease III family.</text>
</comment>
<dbReference type="SMART" id="SM00358">
    <property type="entry name" value="DSRM"/>
    <property type="match status" value="1"/>
</dbReference>
<evidence type="ECO:0000256" key="12">
    <source>
        <dbReference type="ARBA" id="ARBA00022801"/>
    </source>
</evidence>
<dbReference type="Proteomes" id="UP000324298">
    <property type="component" value="Unassembled WGS sequence"/>
</dbReference>
<dbReference type="GO" id="GO:0003725">
    <property type="term" value="F:double-stranded RNA binding"/>
    <property type="evidence" value="ECO:0007669"/>
    <property type="project" value="TreeGrafter"/>
</dbReference>
<keyword evidence="12 15" id="KW-0378">Hydrolase</keyword>
<protein>
    <recommendedName>
        <fullName evidence="15">Ribonuclease 3</fullName>
        <ecNumber evidence="15">3.1.26.3</ecNumber>
    </recommendedName>
    <alternativeName>
        <fullName evidence="15">Ribonuclease III</fullName>
        <shortName evidence="15">RNase III</shortName>
    </alternativeName>
</protein>
<dbReference type="RefSeq" id="WP_149305653.1">
    <property type="nucleotide sequence ID" value="NZ_SRSD01000001.1"/>
</dbReference>
<evidence type="ECO:0000313" key="18">
    <source>
        <dbReference type="EMBL" id="KAA0895069.1"/>
    </source>
</evidence>
<keyword evidence="14 15" id="KW-0694">RNA-binding</keyword>
<feature type="binding site" evidence="15">
    <location>
        <position position="123"/>
    </location>
    <ligand>
        <name>Mg(2+)</name>
        <dbReference type="ChEBI" id="CHEBI:18420"/>
    </ligand>
</feature>
<dbReference type="AlphaFoldDB" id="A0A5A9XSJ5"/>
<keyword evidence="7 15" id="KW-0507">mRNA processing</keyword>
<dbReference type="CDD" id="cd10845">
    <property type="entry name" value="DSRM_RNAse_III_family"/>
    <property type="match status" value="1"/>
</dbReference>
<keyword evidence="19" id="KW-1185">Reference proteome</keyword>
<dbReference type="GO" id="GO:0010468">
    <property type="term" value="P:regulation of gene expression"/>
    <property type="evidence" value="ECO:0007669"/>
    <property type="project" value="TreeGrafter"/>
</dbReference>
<dbReference type="GO" id="GO:0042802">
    <property type="term" value="F:identical protein binding"/>
    <property type="evidence" value="ECO:0007669"/>
    <property type="project" value="UniProtKB-ARBA"/>
</dbReference>
<feature type="domain" description="DRBM" evidence="16">
    <location>
        <begin position="161"/>
        <end position="230"/>
    </location>
</feature>
<dbReference type="InterPro" id="IPR014720">
    <property type="entry name" value="dsRBD_dom"/>
</dbReference>
<dbReference type="GO" id="GO:0046872">
    <property type="term" value="F:metal ion binding"/>
    <property type="evidence" value="ECO:0007669"/>
    <property type="project" value="UniProtKB-KW"/>
</dbReference>
<comment type="subcellular location">
    <subcellularLocation>
        <location evidence="2 15">Cytoplasm</location>
    </subcellularLocation>
</comment>
<proteinExistence type="inferred from homology"/>
<evidence type="ECO:0000256" key="11">
    <source>
        <dbReference type="ARBA" id="ARBA00022759"/>
    </source>
</evidence>
<keyword evidence="15" id="KW-0699">rRNA-binding</keyword>
<dbReference type="InterPro" id="IPR036389">
    <property type="entry name" value="RNase_III_sf"/>
</dbReference>
<gene>
    <name evidence="15 18" type="primary">rnc</name>
    <name evidence="18" type="ORF">ET418_00685</name>
</gene>
<dbReference type="Gene3D" id="1.10.1520.10">
    <property type="entry name" value="Ribonuclease III domain"/>
    <property type="match status" value="1"/>
</dbReference>
<organism evidence="18 19">
    <name type="scientific">Oryzomonas rubra</name>
    <dbReference type="NCBI Taxonomy" id="2509454"/>
    <lineage>
        <taxon>Bacteria</taxon>
        <taxon>Pseudomonadati</taxon>
        <taxon>Thermodesulfobacteriota</taxon>
        <taxon>Desulfuromonadia</taxon>
        <taxon>Geobacterales</taxon>
        <taxon>Geobacteraceae</taxon>
        <taxon>Oryzomonas</taxon>
    </lineage>
</organism>
<dbReference type="EMBL" id="SRSD01000001">
    <property type="protein sequence ID" value="KAA0895069.1"/>
    <property type="molecule type" value="Genomic_DNA"/>
</dbReference>
<dbReference type="InterPro" id="IPR011907">
    <property type="entry name" value="RNase_III"/>
</dbReference>
<keyword evidence="10 15" id="KW-0479">Metal-binding</keyword>
<evidence type="ECO:0000259" key="17">
    <source>
        <dbReference type="PROSITE" id="PS50142"/>
    </source>
</evidence>
<evidence type="ECO:0000313" key="19">
    <source>
        <dbReference type="Proteomes" id="UP000324298"/>
    </source>
</evidence>
<dbReference type="SMART" id="SM00535">
    <property type="entry name" value="RIBOc"/>
    <property type="match status" value="1"/>
</dbReference>
<dbReference type="GO" id="GO:0005737">
    <property type="term" value="C:cytoplasm"/>
    <property type="evidence" value="ECO:0007669"/>
    <property type="project" value="UniProtKB-SubCell"/>
</dbReference>
<dbReference type="PROSITE" id="PS50137">
    <property type="entry name" value="DS_RBD"/>
    <property type="match status" value="1"/>
</dbReference>
<evidence type="ECO:0000256" key="10">
    <source>
        <dbReference type="ARBA" id="ARBA00022723"/>
    </source>
</evidence>
<comment type="subunit">
    <text evidence="4 15">Homodimer.</text>
</comment>
<dbReference type="GO" id="GO:0006364">
    <property type="term" value="P:rRNA processing"/>
    <property type="evidence" value="ECO:0007669"/>
    <property type="project" value="UniProtKB-UniRule"/>
</dbReference>
<evidence type="ECO:0000256" key="2">
    <source>
        <dbReference type="ARBA" id="ARBA00004496"/>
    </source>
</evidence>
<dbReference type="PANTHER" id="PTHR11207:SF0">
    <property type="entry name" value="RIBONUCLEASE 3"/>
    <property type="match status" value="1"/>
</dbReference>
<dbReference type="GO" id="GO:0006397">
    <property type="term" value="P:mRNA processing"/>
    <property type="evidence" value="ECO:0007669"/>
    <property type="project" value="UniProtKB-UniRule"/>
</dbReference>
<dbReference type="FunFam" id="3.30.160.20:FF:000003">
    <property type="entry name" value="Ribonuclease 3"/>
    <property type="match status" value="1"/>
</dbReference>
<feature type="binding site" evidence="15">
    <location>
        <position position="47"/>
    </location>
    <ligand>
        <name>Mg(2+)</name>
        <dbReference type="ChEBI" id="CHEBI:18420"/>
    </ligand>
</feature>
<feature type="domain" description="RNase III" evidence="17">
    <location>
        <begin position="5"/>
        <end position="134"/>
    </location>
</feature>
<dbReference type="SUPFAM" id="SSF69065">
    <property type="entry name" value="RNase III domain-like"/>
    <property type="match status" value="1"/>
</dbReference>
<dbReference type="OrthoDB" id="9805026at2"/>
<dbReference type="Pfam" id="PF14622">
    <property type="entry name" value="Ribonucleas_3_3"/>
    <property type="match status" value="1"/>
</dbReference>
<evidence type="ECO:0000256" key="7">
    <source>
        <dbReference type="ARBA" id="ARBA00022664"/>
    </source>
</evidence>
<feature type="active site" evidence="15">
    <location>
        <position position="123"/>
    </location>
</feature>
<evidence type="ECO:0000256" key="5">
    <source>
        <dbReference type="ARBA" id="ARBA00022490"/>
    </source>
</evidence>
<dbReference type="NCBIfam" id="TIGR02191">
    <property type="entry name" value="RNaseIII"/>
    <property type="match status" value="1"/>
</dbReference>
<evidence type="ECO:0000256" key="1">
    <source>
        <dbReference type="ARBA" id="ARBA00000109"/>
    </source>
</evidence>
<keyword evidence="5 15" id="KW-0963">Cytoplasm</keyword>
<dbReference type="EC" id="3.1.26.3" evidence="15"/>
<evidence type="ECO:0000256" key="3">
    <source>
        <dbReference type="ARBA" id="ARBA00010183"/>
    </source>
</evidence>
<dbReference type="FunFam" id="1.10.1520.10:FF:000001">
    <property type="entry name" value="Ribonuclease 3"/>
    <property type="match status" value="1"/>
</dbReference>